<evidence type="ECO:0000313" key="12">
    <source>
        <dbReference type="Proteomes" id="UP000616779"/>
    </source>
</evidence>
<keyword evidence="12" id="KW-1185">Reference proteome</keyword>
<proteinExistence type="predicted"/>
<comment type="caution">
    <text evidence="11">The sequence shown here is derived from an EMBL/GenBank/DDBJ whole genome shotgun (WGS) entry which is preliminary data.</text>
</comment>
<dbReference type="InterPro" id="IPR018060">
    <property type="entry name" value="HTH_AraC"/>
</dbReference>
<dbReference type="PROSITE" id="PS00041">
    <property type="entry name" value="HTH_ARAC_FAMILY_1"/>
    <property type="match status" value="1"/>
</dbReference>
<dbReference type="SMART" id="SM00342">
    <property type="entry name" value="HTH_ARAC"/>
    <property type="match status" value="1"/>
</dbReference>
<gene>
    <name evidence="11" type="ORF">GC098_17980</name>
</gene>
<dbReference type="Proteomes" id="UP000616779">
    <property type="component" value="Unassembled WGS sequence"/>
</dbReference>
<evidence type="ECO:0000256" key="3">
    <source>
        <dbReference type="ARBA" id="ARBA00022553"/>
    </source>
</evidence>
<dbReference type="SMART" id="SM00448">
    <property type="entry name" value="REC"/>
    <property type="match status" value="1"/>
</dbReference>
<evidence type="ECO:0000256" key="1">
    <source>
        <dbReference type="ARBA" id="ARBA00004496"/>
    </source>
</evidence>
<keyword evidence="6" id="KW-0238">DNA-binding</keyword>
<keyword evidence="2" id="KW-0963">Cytoplasm</keyword>
<dbReference type="InterPro" id="IPR018062">
    <property type="entry name" value="HTH_AraC-typ_CS"/>
</dbReference>
<organism evidence="11 12">
    <name type="scientific">Paenibacillus phytorum</name>
    <dbReference type="NCBI Taxonomy" id="2654977"/>
    <lineage>
        <taxon>Bacteria</taxon>
        <taxon>Bacillati</taxon>
        <taxon>Bacillota</taxon>
        <taxon>Bacilli</taxon>
        <taxon>Bacillales</taxon>
        <taxon>Paenibacillaceae</taxon>
        <taxon>Paenibacillus</taxon>
    </lineage>
</organism>
<dbReference type="Pfam" id="PF00072">
    <property type="entry name" value="Response_reg"/>
    <property type="match status" value="1"/>
</dbReference>
<accession>A0ABX1XXN2</accession>
<sequence>MDWKTRSNGFSYTSARIIALKSRVRSCKERLFLSKFPLCAQERIIVYKLFIVEDEWLVLQGLKLTIPWEEMRCNVIGEARDGQSGLEGIIANPPDILLTDIRMPAMDGIQLAEKVAELLPQVKIVFLTGFDDFIYAQKAVKLGAADFVLKPTNPDELIQVIGRITSKLDEERRLQSQQERLKLQYGWGQPLIEEKVLYDLMLDYAGTLEKEWFVEFGTGIKNKEDGAVIPPYRVLLLQLDGLKDMGTDSTQLRDQINERIKELSTLTLVRINETRYALLVNRQVERDDLAVLFDNLMVLLTSFAQRCVLTVSHSFTTIDLIPAAYIQAMRALYQTVFLGGEKMIWFEDIERQQETVSVNHSVLKELIELVKWGSPSSIEAQTRLWYSNLIHLHADGLTARRSFFEFIVTLNSLLLRDNELHNIVIDSGFLLTSAERVDDSLEQWLIRLNETLFEWNRQCTEQSDPQKKSGFEEIELFIREHYAEDISLQGIAERYHMSESYFSRLFKKQVGTSFLEYVTLIRVRQAKELLTNPRLKIYEVSVQVGYQDPRYFSQLFRKYTGETPTEFRKRLGIETLPL</sequence>
<dbReference type="PRINTS" id="PR00032">
    <property type="entry name" value="HTHARAC"/>
</dbReference>
<evidence type="ECO:0000259" key="9">
    <source>
        <dbReference type="PROSITE" id="PS01124"/>
    </source>
</evidence>
<dbReference type="SUPFAM" id="SSF46689">
    <property type="entry name" value="Homeodomain-like"/>
    <property type="match status" value="2"/>
</dbReference>
<dbReference type="InterPro" id="IPR009057">
    <property type="entry name" value="Homeodomain-like_sf"/>
</dbReference>
<dbReference type="Pfam" id="PF12833">
    <property type="entry name" value="HTH_18"/>
    <property type="match status" value="1"/>
</dbReference>
<evidence type="ECO:0000256" key="8">
    <source>
        <dbReference type="PROSITE-ProRule" id="PRU00169"/>
    </source>
</evidence>
<dbReference type="PANTHER" id="PTHR42713:SF3">
    <property type="entry name" value="TRANSCRIPTIONAL REGULATORY PROTEIN HPTR"/>
    <property type="match status" value="1"/>
</dbReference>
<evidence type="ECO:0000313" key="11">
    <source>
        <dbReference type="EMBL" id="NOU73286.1"/>
    </source>
</evidence>
<dbReference type="InterPro" id="IPR020449">
    <property type="entry name" value="Tscrpt_reg_AraC-type_HTH"/>
</dbReference>
<dbReference type="Gene3D" id="1.10.10.60">
    <property type="entry name" value="Homeodomain-like"/>
    <property type="match status" value="2"/>
</dbReference>
<evidence type="ECO:0000256" key="2">
    <source>
        <dbReference type="ARBA" id="ARBA00022490"/>
    </source>
</evidence>
<feature type="domain" description="Response regulatory" evidence="10">
    <location>
        <begin position="48"/>
        <end position="165"/>
    </location>
</feature>
<dbReference type="Gene3D" id="3.40.50.2300">
    <property type="match status" value="1"/>
</dbReference>
<dbReference type="EMBL" id="WHOA01000125">
    <property type="protein sequence ID" value="NOU73286.1"/>
    <property type="molecule type" value="Genomic_DNA"/>
</dbReference>
<reference evidence="11 12" key="1">
    <citation type="submission" date="2019-10" db="EMBL/GenBank/DDBJ databases">
        <title>Description of Paenibacillus terrestris sp. nov.</title>
        <authorList>
            <person name="Carlier A."/>
            <person name="Qi S."/>
        </authorList>
    </citation>
    <scope>NUCLEOTIDE SEQUENCE [LARGE SCALE GENOMIC DNA]</scope>
    <source>
        <strain evidence="11 12">LMG 31458</strain>
    </source>
</reference>
<dbReference type="InterPro" id="IPR051552">
    <property type="entry name" value="HptR"/>
</dbReference>
<keyword evidence="4" id="KW-0902">Two-component regulatory system</keyword>
<dbReference type="SUPFAM" id="SSF52172">
    <property type="entry name" value="CheY-like"/>
    <property type="match status" value="1"/>
</dbReference>
<comment type="subcellular location">
    <subcellularLocation>
        <location evidence="1">Cytoplasm</location>
    </subcellularLocation>
</comment>
<protein>
    <submittedName>
        <fullName evidence="11">Response regulator</fullName>
    </submittedName>
</protein>
<dbReference type="PANTHER" id="PTHR42713">
    <property type="entry name" value="HISTIDINE KINASE-RELATED"/>
    <property type="match status" value="1"/>
</dbReference>
<feature type="domain" description="HTH araC/xylS-type" evidence="9">
    <location>
        <begin position="472"/>
        <end position="570"/>
    </location>
</feature>
<evidence type="ECO:0000256" key="4">
    <source>
        <dbReference type="ARBA" id="ARBA00023012"/>
    </source>
</evidence>
<keyword evidence="3 8" id="KW-0597">Phosphoprotein</keyword>
<keyword evidence="7" id="KW-0804">Transcription</keyword>
<evidence type="ECO:0000256" key="6">
    <source>
        <dbReference type="ARBA" id="ARBA00023125"/>
    </source>
</evidence>
<dbReference type="InterPro" id="IPR001789">
    <property type="entry name" value="Sig_transdc_resp-reg_receiver"/>
</dbReference>
<evidence type="ECO:0000256" key="7">
    <source>
        <dbReference type="ARBA" id="ARBA00023163"/>
    </source>
</evidence>
<evidence type="ECO:0000259" key="10">
    <source>
        <dbReference type="PROSITE" id="PS50110"/>
    </source>
</evidence>
<dbReference type="InterPro" id="IPR011006">
    <property type="entry name" value="CheY-like_superfamily"/>
</dbReference>
<dbReference type="PROSITE" id="PS50110">
    <property type="entry name" value="RESPONSE_REGULATORY"/>
    <property type="match status" value="1"/>
</dbReference>
<keyword evidence="5" id="KW-0805">Transcription regulation</keyword>
<dbReference type="PROSITE" id="PS01124">
    <property type="entry name" value="HTH_ARAC_FAMILY_2"/>
    <property type="match status" value="1"/>
</dbReference>
<dbReference type="CDD" id="cd17536">
    <property type="entry name" value="REC_YesN-like"/>
    <property type="match status" value="1"/>
</dbReference>
<name>A0ABX1XXN2_9BACL</name>
<evidence type="ECO:0000256" key="5">
    <source>
        <dbReference type="ARBA" id="ARBA00023015"/>
    </source>
</evidence>
<feature type="modified residue" description="4-aspartylphosphate" evidence="8">
    <location>
        <position position="100"/>
    </location>
</feature>